<dbReference type="Proteomes" id="UP000268321">
    <property type="component" value="Unassembled WGS sequence"/>
</dbReference>
<dbReference type="OrthoDB" id="4088947at2759"/>
<proteinExistence type="predicted"/>
<name>A0A4P9ZAW6_9ASCO</name>
<gene>
    <name evidence="2" type="ORF">METBISCDRAFT_18656</name>
</gene>
<dbReference type="AlphaFoldDB" id="A0A4P9ZAW6"/>
<accession>A0A4P9ZAW6</accession>
<evidence type="ECO:0000313" key="2">
    <source>
        <dbReference type="EMBL" id="RKP29442.1"/>
    </source>
</evidence>
<keyword evidence="1" id="KW-1133">Transmembrane helix</keyword>
<feature type="transmembrane region" description="Helical" evidence="1">
    <location>
        <begin position="7"/>
        <end position="26"/>
    </location>
</feature>
<organism evidence="2 3">
    <name type="scientific">Metschnikowia bicuspidata</name>
    <dbReference type="NCBI Taxonomy" id="27322"/>
    <lineage>
        <taxon>Eukaryota</taxon>
        <taxon>Fungi</taxon>
        <taxon>Dikarya</taxon>
        <taxon>Ascomycota</taxon>
        <taxon>Saccharomycotina</taxon>
        <taxon>Pichiomycetes</taxon>
        <taxon>Metschnikowiaceae</taxon>
        <taxon>Metschnikowia</taxon>
    </lineage>
</organism>
<keyword evidence="3" id="KW-1185">Reference proteome</keyword>
<keyword evidence="1" id="KW-0812">Transmembrane</keyword>
<evidence type="ECO:0000256" key="1">
    <source>
        <dbReference type="SAM" id="Phobius"/>
    </source>
</evidence>
<dbReference type="EMBL" id="ML004487">
    <property type="protein sequence ID" value="RKP29442.1"/>
    <property type="molecule type" value="Genomic_DNA"/>
</dbReference>
<protein>
    <submittedName>
        <fullName evidence="2">Uncharacterized protein</fullName>
    </submittedName>
</protein>
<evidence type="ECO:0000313" key="3">
    <source>
        <dbReference type="Proteomes" id="UP000268321"/>
    </source>
</evidence>
<keyword evidence="1" id="KW-0472">Membrane</keyword>
<sequence length="275" mass="31651">MTCTKIAYVVAGTISIFLGVLAFHVYEVYNQDDPDVFPHNLFFPLWFSMDWPSQRTYPFPDHIQYVDRQYYAEILRNPDYAQKLRDENAQYQILDRLFRLKIIRDKFGIPLTLTLDESDTFSMWVEPKYPTFHGIDVGIGKKDGRLYVLYNWHIHSVNLFEDINGMIADIGSQFDSMVCSDKPTVVDGDLVTIDLLLPSSLNDPNKVAEKCGDREYRMCVQGTYHLHNTSGSPVGVLGYTGVIDFTHLGINRGFRVKSLQLKTTENGKRVLYKLN</sequence>
<reference evidence="3" key="1">
    <citation type="journal article" date="2018" name="Nat. Microbiol.">
        <title>Leveraging single-cell genomics to expand the fungal tree of life.</title>
        <authorList>
            <person name="Ahrendt S.R."/>
            <person name="Quandt C.A."/>
            <person name="Ciobanu D."/>
            <person name="Clum A."/>
            <person name="Salamov A."/>
            <person name="Andreopoulos B."/>
            <person name="Cheng J.F."/>
            <person name="Woyke T."/>
            <person name="Pelin A."/>
            <person name="Henrissat B."/>
            <person name="Reynolds N.K."/>
            <person name="Benny G.L."/>
            <person name="Smith M.E."/>
            <person name="James T.Y."/>
            <person name="Grigoriev I.V."/>
        </authorList>
    </citation>
    <scope>NUCLEOTIDE SEQUENCE [LARGE SCALE GENOMIC DNA]</scope>
    <source>
        <strain evidence="3">Baker2002</strain>
    </source>
</reference>